<dbReference type="PANTHER" id="PTHR43507:SF20">
    <property type="entry name" value="NADH-UBIQUINONE OXIDOREDUCTASE CHAIN 4"/>
    <property type="match status" value="1"/>
</dbReference>
<geneLocation type="mitochondrion" evidence="19"/>
<evidence type="ECO:0000256" key="17">
    <source>
        <dbReference type="RuleBase" id="RU003297"/>
    </source>
</evidence>
<dbReference type="AlphaFoldDB" id="A0A7T1M865"/>
<evidence type="ECO:0000256" key="9">
    <source>
        <dbReference type="ARBA" id="ARBA00022967"/>
    </source>
</evidence>
<dbReference type="EMBL" id="MW199172">
    <property type="protein sequence ID" value="QPN54267.1"/>
    <property type="molecule type" value="Genomic_DNA"/>
</dbReference>
<keyword evidence="6 17" id="KW-0813">Transport</keyword>
<feature type="domain" description="NADH:quinone oxidoreductase/Mrp antiporter transmembrane" evidence="18">
    <location>
        <begin position="101"/>
        <end position="373"/>
    </location>
</feature>
<dbReference type="InterPro" id="IPR003918">
    <property type="entry name" value="NADH_UbQ_OxRdtase"/>
</dbReference>
<feature type="transmembrane region" description="Helical" evidence="17">
    <location>
        <begin position="321"/>
        <end position="346"/>
    </location>
</feature>
<evidence type="ECO:0000313" key="19">
    <source>
        <dbReference type="EMBL" id="QPN54267.1"/>
    </source>
</evidence>
<comment type="similarity">
    <text evidence="3 17">Belongs to the complex I subunit 4 family.</text>
</comment>
<evidence type="ECO:0000256" key="3">
    <source>
        <dbReference type="ARBA" id="ARBA00009025"/>
    </source>
</evidence>
<feature type="transmembrane region" description="Helical" evidence="17">
    <location>
        <begin position="288"/>
        <end position="309"/>
    </location>
</feature>
<evidence type="ECO:0000256" key="12">
    <source>
        <dbReference type="ARBA" id="ARBA00023027"/>
    </source>
</evidence>
<protein>
    <recommendedName>
        <fullName evidence="5 17">NADH-ubiquinone oxidoreductase chain 4</fullName>
        <ecNumber evidence="4 17">7.1.1.2</ecNumber>
    </recommendedName>
</protein>
<evidence type="ECO:0000256" key="15">
    <source>
        <dbReference type="ARBA" id="ARBA00023136"/>
    </source>
</evidence>
<feature type="transmembrane region" description="Helical" evidence="17">
    <location>
        <begin position="204"/>
        <end position="225"/>
    </location>
</feature>
<feature type="transmembrane region" description="Helical" evidence="17">
    <location>
        <begin position="21"/>
        <end position="42"/>
    </location>
</feature>
<evidence type="ECO:0000259" key="18">
    <source>
        <dbReference type="Pfam" id="PF00361"/>
    </source>
</evidence>
<name>A0A7T1M865_9NEOP</name>
<organism evidence="19">
    <name type="scientific">Myrsidea sp. ADS-2020</name>
    <dbReference type="NCBI Taxonomy" id="2794901"/>
    <lineage>
        <taxon>Eukaryota</taxon>
        <taxon>Metazoa</taxon>
        <taxon>Ecdysozoa</taxon>
        <taxon>Arthropoda</taxon>
        <taxon>Hexapoda</taxon>
        <taxon>Insecta</taxon>
        <taxon>Pterygota</taxon>
        <taxon>Neoptera</taxon>
        <taxon>Paraneoptera</taxon>
        <taxon>Psocodea</taxon>
        <taxon>Troctomorpha</taxon>
        <taxon>Phthiraptera</taxon>
        <taxon>Amblycera</taxon>
        <taxon>Menoponidae</taxon>
        <taxon>Myrsidea</taxon>
    </lineage>
</organism>
<evidence type="ECO:0000256" key="11">
    <source>
        <dbReference type="ARBA" id="ARBA00022989"/>
    </source>
</evidence>
<evidence type="ECO:0000256" key="14">
    <source>
        <dbReference type="ARBA" id="ARBA00023128"/>
    </source>
</evidence>
<evidence type="ECO:0000256" key="6">
    <source>
        <dbReference type="ARBA" id="ARBA00022448"/>
    </source>
</evidence>
<dbReference type="GO" id="GO:0048039">
    <property type="term" value="F:ubiquinone binding"/>
    <property type="evidence" value="ECO:0007669"/>
    <property type="project" value="TreeGrafter"/>
</dbReference>
<dbReference type="EC" id="7.1.1.2" evidence="4 17"/>
<evidence type="ECO:0000256" key="5">
    <source>
        <dbReference type="ARBA" id="ARBA00021006"/>
    </source>
</evidence>
<dbReference type="GO" id="GO:0003954">
    <property type="term" value="F:NADH dehydrogenase activity"/>
    <property type="evidence" value="ECO:0007669"/>
    <property type="project" value="TreeGrafter"/>
</dbReference>
<feature type="transmembrane region" description="Helical" evidence="17">
    <location>
        <begin position="175"/>
        <end position="197"/>
    </location>
</feature>
<evidence type="ECO:0000256" key="7">
    <source>
        <dbReference type="ARBA" id="ARBA00022660"/>
    </source>
</evidence>
<evidence type="ECO:0000256" key="16">
    <source>
        <dbReference type="ARBA" id="ARBA00049551"/>
    </source>
</evidence>
<keyword evidence="13 17" id="KW-0830">Ubiquinone</keyword>
<keyword evidence="9" id="KW-1278">Translocase</keyword>
<comment type="catalytic activity">
    <reaction evidence="16 17">
        <text>a ubiquinone + NADH + 5 H(+)(in) = a ubiquinol + NAD(+) + 4 H(+)(out)</text>
        <dbReference type="Rhea" id="RHEA:29091"/>
        <dbReference type="Rhea" id="RHEA-COMP:9565"/>
        <dbReference type="Rhea" id="RHEA-COMP:9566"/>
        <dbReference type="ChEBI" id="CHEBI:15378"/>
        <dbReference type="ChEBI" id="CHEBI:16389"/>
        <dbReference type="ChEBI" id="CHEBI:17976"/>
        <dbReference type="ChEBI" id="CHEBI:57540"/>
        <dbReference type="ChEBI" id="CHEBI:57945"/>
        <dbReference type="EC" id="7.1.1.2"/>
    </reaction>
</comment>
<dbReference type="GO" id="GO:0008137">
    <property type="term" value="F:NADH dehydrogenase (ubiquinone) activity"/>
    <property type="evidence" value="ECO:0007669"/>
    <property type="project" value="UniProtKB-UniRule"/>
</dbReference>
<keyword evidence="15 17" id="KW-0472">Membrane</keyword>
<dbReference type="PRINTS" id="PR01437">
    <property type="entry name" value="NUOXDRDTASE4"/>
</dbReference>
<dbReference type="InterPro" id="IPR001750">
    <property type="entry name" value="ND/Mrp_TM"/>
</dbReference>
<dbReference type="Pfam" id="PF00361">
    <property type="entry name" value="Proton_antipo_M"/>
    <property type="match status" value="1"/>
</dbReference>
<feature type="transmembrane region" description="Helical" evidence="17">
    <location>
        <begin position="358"/>
        <end position="380"/>
    </location>
</feature>
<keyword evidence="11 17" id="KW-1133">Transmembrane helix</keyword>
<accession>A0A7T1M865</accession>
<comment type="function">
    <text evidence="1">Core subunit of the mitochondrial membrane respiratory chain NADH dehydrogenase (Complex I) that is believed to belong to the minimal assembly required for catalysis. Complex I functions in the transfer of electrons from NADH to the respiratory chain. The immediate electron acceptor for the enzyme is believed to be ubiquinone.</text>
</comment>
<keyword evidence="10 17" id="KW-0249">Electron transport</keyword>
<feature type="transmembrane region" description="Helical" evidence="17">
    <location>
        <begin position="82"/>
        <end position="99"/>
    </location>
</feature>
<evidence type="ECO:0000256" key="4">
    <source>
        <dbReference type="ARBA" id="ARBA00012944"/>
    </source>
</evidence>
<keyword evidence="12 17" id="KW-0520">NAD</keyword>
<dbReference type="GO" id="GO:0031966">
    <property type="term" value="C:mitochondrial membrane"/>
    <property type="evidence" value="ECO:0007669"/>
    <property type="project" value="UniProtKB-SubCell"/>
</dbReference>
<keyword evidence="14 17" id="KW-0496">Mitochondrion</keyword>
<proteinExistence type="inferred from homology"/>
<evidence type="ECO:0000256" key="1">
    <source>
        <dbReference type="ARBA" id="ARBA00003257"/>
    </source>
</evidence>
<keyword evidence="7 17" id="KW-0679">Respiratory chain</keyword>
<dbReference type="PANTHER" id="PTHR43507">
    <property type="entry name" value="NADH-UBIQUINONE OXIDOREDUCTASE CHAIN 4"/>
    <property type="match status" value="1"/>
</dbReference>
<feature type="transmembrane region" description="Helical" evidence="17">
    <location>
        <begin position="237"/>
        <end position="257"/>
    </location>
</feature>
<evidence type="ECO:0000256" key="8">
    <source>
        <dbReference type="ARBA" id="ARBA00022692"/>
    </source>
</evidence>
<evidence type="ECO:0000256" key="2">
    <source>
        <dbReference type="ARBA" id="ARBA00004225"/>
    </source>
</evidence>
<comment type="function">
    <text evidence="17">Core subunit of the mitochondrial membrane respiratory chain NADH dehydrogenase (Complex I) which catalyzes electron transfer from NADH through the respiratory chain, using ubiquinone as an electron acceptor. Essential for the catalytic activity and assembly of complex I.</text>
</comment>
<dbReference type="GO" id="GO:0042773">
    <property type="term" value="P:ATP synthesis coupled electron transport"/>
    <property type="evidence" value="ECO:0007669"/>
    <property type="project" value="InterPro"/>
</dbReference>
<feature type="transmembrane region" description="Helical" evidence="17">
    <location>
        <begin position="132"/>
        <end position="155"/>
    </location>
</feature>
<evidence type="ECO:0000256" key="13">
    <source>
        <dbReference type="ARBA" id="ARBA00023075"/>
    </source>
</evidence>
<sequence length="431" mass="48598">MFFKIKLLILVSILVPFYMKRFVFEFLCTLTLISIPLLWSGWDMPVLLNISFMMDKLSSILMILSLWTAMMMLLLKSNDKFMNLNIILLLMSLLAFFSVSSLMSFFVLFETSLVPTLCLILGWGYQPERLEASYYFVFYTIVFSIPLLVSLMWLVMVSGSKYFYFSDLYKSCSSVLSFLILCVFLIKLPMFMVHFWLPKAHVEAPVVGSMVLAGVLLKTGGYGIVRVTSLMKKTLVNSGFMILSLIGMIAACFVCLYCIDLKQVIAFSSVSHMNFMITGLMVDSLQTFTGSVVMMVSHGLCSSLMFMLADLSYKRCNSRSALINKGFLMVAPILSLFWSVAILFNMGVPPSAGSLSELLIITVLTPTFVFMLMYSLYLFFSAFYSVCIYMTINHGISNVTFYTIQVKESLAVSAHLIPLTSISLMTEFMSV</sequence>
<feature type="transmembrane region" description="Helical" evidence="17">
    <location>
        <begin position="57"/>
        <end position="75"/>
    </location>
</feature>
<evidence type="ECO:0000256" key="10">
    <source>
        <dbReference type="ARBA" id="ARBA00022982"/>
    </source>
</evidence>
<keyword evidence="8 17" id="KW-0812">Transmembrane</keyword>
<reference evidence="19" key="1">
    <citation type="journal article" date="2020" name="Gene">
        <title>Structure, gene order, and nucleotide composition of mitochondrial genomes in parasitic lice from Amblycera.</title>
        <authorList>
            <person name="Sweet A.D."/>
            <person name="Johnson K.P."/>
            <person name="Cao Y."/>
            <person name="de Moya R.S."/>
            <person name="Skinner R.K."/>
            <person name="Tan M."/>
            <person name="Virrueta-Herrera S."/>
            <person name="Cameron S.L."/>
        </authorList>
    </citation>
    <scope>NUCLEOTIDE SEQUENCE</scope>
    <source>
        <strain evidence="19">Mysp</strain>
    </source>
</reference>
<comment type="subcellular location">
    <subcellularLocation>
        <location evidence="2 17">Mitochondrion membrane</location>
        <topology evidence="2 17">Multi-pass membrane protein</topology>
    </subcellularLocation>
</comment>
<gene>
    <name evidence="19" type="primary">nad4</name>
</gene>
<dbReference type="GO" id="GO:0015990">
    <property type="term" value="P:electron transport coupled proton transport"/>
    <property type="evidence" value="ECO:0007669"/>
    <property type="project" value="TreeGrafter"/>
</dbReference>